<sequence>MVIEMFQFQSEKALSILESFASHPGDDRLQFRVHYWGINPMHYDNHLHKHSFYEICYVIDGSGRYLDDGHWFALEPGTLFCSRPGIWHQIRSDAGMYLLFVAFEPDSAHSDPQALRMYQTLHTTDRFLLHQANHTSTALLWQALMRQLEAPHPLWKETLSPMALALIVSFCSTFRKPDEDMRTIPPIKTDARLLKRACVFIIDNISQPLPLDSIARYLNISGRHLSRLFSEKLGISYIGYVQRERVRHAAELLAYTDISILEAAEKTGFNSVHYFTRVFAKQTGLPPGEYRQLHRSTLDPR</sequence>
<comment type="caution">
    <text evidence="5">The sequence shown here is derived from an EMBL/GenBank/DDBJ whole genome shotgun (WGS) entry which is preliminary data.</text>
</comment>
<evidence type="ECO:0000313" key="5">
    <source>
        <dbReference type="EMBL" id="TDG00826.1"/>
    </source>
</evidence>
<dbReference type="AlphaFoldDB" id="A0A4R5KZZ3"/>
<keyword evidence="2" id="KW-0238">DNA-binding</keyword>
<dbReference type="InterPro" id="IPR037923">
    <property type="entry name" value="HTH-like"/>
</dbReference>
<dbReference type="OrthoDB" id="149040at2"/>
<dbReference type="Pfam" id="PF12833">
    <property type="entry name" value="HTH_18"/>
    <property type="match status" value="1"/>
</dbReference>
<feature type="domain" description="HTH araC/xylS-type" evidence="4">
    <location>
        <begin position="195"/>
        <end position="293"/>
    </location>
</feature>
<dbReference type="PROSITE" id="PS01124">
    <property type="entry name" value="HTH_ARAC_FAMILY_2"/>
    <property type="match status" value="1"/>
</dbReference>
<dbReference type="Proteomes" id="UP000295636">
    <property type="component" value="Unassembled WGS sequence"/>
</dbReference>
<dbReference type="SUPFAM" id="SSF51215">
    <property type="entry name" value="Regulatory protein AraC"/>
    <property type="match status" value="1"/>
</dbReference>
<keyword evidence="6" id="KW-1185">Reference proteome</keyword>
<evidence type="ECO:0000256" key="1">
    <source>
        <dbReference type="ARBA" id="ARBA00023015"/>
    </source>
</evidence>
<dbReference type="InterPro" id="IPR018060">
    <property type="entry name" value="HTH_AraC"/>
</dbReference>
<dbReference type="PRINTS" id="PR00032">
    <property type="entry name" value="HTHARAC"/>
</dbReference>
<evidence type="ECO:0000256" key="3">
    <source>
        <dbReference type="ARBA" id="ARBA00023163"/>
    </source>
</evidence>
<dbReference type="SUPFAM" id="SSF46689">
    <property type="entry name" value="Homeodomain-like"/>
    <property type="match status" value="2"/>
</dbReference>
<protein>
    <submittedName>
        <fullName evidence="5">AraC family transcriptional regulator</fullName>
    </submittedName>
</protein>
<evidence type="ECO:0000259" key="4">
    <source>
        <dbReference type="PROSITE" id="PS01124"/>
    </source>
</evidence>
<dbReference type="EMBL" id="SMRT01000001">
    <property type="protein sequence ID" value="TDG00826.1"/>
    <property type="molecule type" value="Genomic_DNA"/>
</dbReference>
<dbReference type="InterPro" id="IPR014710">
    <property type="entry name" value="RmlC-like_jellyroll"/>
</dbReference>
<evidence type="ECO:0000256" key="2">
    <source>
        <dbReference type="ARBA" id="ARBA00023125"/>
    </source>
</evidence>
<gene>
    <name evidence="5" type="ORF">E1757_04205</name>
</gene>
<dbReference type="InterPro" id="IPR009057">
    <property type="entry name" value="Homeodomain-like_sf"/>
</dbReference>
<evidence type="ECO:0000313" key="6">
    <source>
        <dbReference type="Proteomes" id="UP000295636"/>
    </source>
</evidence>
<dbReference type="InterPro" id="IPR018062">
    <property type="entry name" value="HTH_AraC-typ_CS"/>
</dbReference>
<dbReference type="Pfam" id="PF02311">
    <property type="entry name" value="AraC_binding"/>
    <property type="match status" value="1"/>
</dbReference>
<reference evidence="5 6" key="1">
    <citation type="submission" date="2019-03" db="EMBL/GenBank/DDBJ databases">
        <title>This is whole genome sequence of Paenibacillus sp MS74 strain.</title>
        <authorList>
            <person name="Trinh H.N."/>
        </authorList>
    </citation>
    <scope>NUCLEOTIDE SEQUENCE [LARGE SCALE GENOMIC DNA]</scope>
    <source>
        <strain evidence="5 6">MS74</strain>
    </source>
</reference>
<proteinExistence type="predicted"/>
<dbReference type="PANTHER" id="PTHR43280">
    <property type="entry name" value="ARAC-FAMILY TRANSCRIPTIONAL REGULATOR"/>
    <property type="match status" value="1"/>
</dbReference>
<dbReference type="PANTHER" id="PTHR43280:SF28">
    <property type="entry name" value="HTH-TYPE TRANSCRIPTIONAL ACTIVATOR RHAS"/>
    <property type="match status" value="1"/>
</dbReference>
<dbReference type="Gene3D" id="2.60.120.10">
    <property type="entry name" value="Jelly Rolls"/>
    <property type="match status" value="1"/>
</dbReference>
<dbReference type="PROSITE" id="PS00041">
    <property type="entry name" value="HTH_ARAC_FAMILY_1"/>
    <property type="match status" value="1"/>
</dbReference>
<dbReference type="GO" id="GO:0003700">
    <property type="term" value="F:DNA-binding transcription factor activity"/>
    <property type="evidence" value="ECO:0007669"/>
    <property type="project" value="InterPro"/>
</dbReference>
<keyword evidence="3" id="KW-0804">Transcription</keyword>
<name>A0A4R5KZZ3_9BACL</name>
<dbReference type="GO" id="GO:0043565">
    <property type="term" value="F:sequence-specific DNA binding"/>
    <property type="evidence" value="ECO:0007669"/>
    <property type="project" value="InterPro"/>
</dbReference>
<organism evidence="5 6">
    <name type="scientific">Paenibacillus piri</name>
    <dbReference type="NCBI Taxonomy" id="2547395"/>
    <lineage>
        <taxon>Bacteria</taxon>
        <taxon>Bacillati</taxon>
        <taxon>Bacillota</taxon>
        <taxon>Bacilli</taxon>
        <taxon>Bacillales</taxon>
        <taxon>Paenibacillaceae</taxon>
        <taxon>Paenibacillus</taxon>
    </lineage>
</organism>
<dbReference type="InterPro" id="IPR020449">
    <property type="entry name" value="Tscrpt_reg_AraC-type_HTH"/>
</dbReference>
<dbReference type="SMART" id="SM00342">
    <property type="entry name" value="HTH_ARAC"/>
    <property type="match status" value="1"/>
</dbReference>
<dbReference type="Gene3D" id="1.10.10.60">
    <property type="entry name" value="Homeodomain-like"/>
    <property type="match status" value="2"/>
</dbReference>
<keyword evidence="1" id="KW-0805">Transcription regulation</keyword>
<accession>A0A4R5KZZ3</accession>
<dbReference type="InterPro" id="IPR003313">
    <property type="entry name" value="AraC-bd"/>
</dbReference>